<protein>
    <submittedName>
        <fullName evidence="3">Chorismate mutase</fullName>
        <ecNumber evidence="3">5.4.99.5</ecNumber>
    </submittedName>
</protein>
<dbReference type="InterPro" id="IPR011279">
    <property type="entry name" value="Chorismate_mutase_GmP"/>
</dbReference>
<sequence length="88" mass="10320">MLSQQREKIDQLDQQIVALLEERMTVVTEVARIKAENQLAILDGQREEALLAKIRHYVKDDQYEESIVEVYQAMLLISKNYQRKTNGK</sequence>
<keyword evidence="1 3" id="KW-0413">Isomerase</keyword>
<dbReference type="Pfam" id="PF01817">
    <property type="entry name" value="CM_2"/>
    <property type="match status" value="1"/>
</dbReference>
<keyword evidence="4" id="KW-1185">Reference proteome</keyword>
<comment type="caution">
    <text evidence="3">The sequence shown here is derived from an EMBL/GenBank/DDBJ whole genome shotgun (WGS) entry which is preliminary data.</text>
</comment>
<dbReference type="InterPro" id="IPR036979">
    <property type="entry name" value="CM_dom_sf"/>
</dbReference>
<dbReference type="GO" id="GO:0009697">
    <property type="term" value="P:salicylic acid biosynthetic process"/>
    <property type="evidence" value="ECO:0007669"/>
    <property type="project" value="TreeGrafter"/>
</dbReference>
<organism evidence="3 4">
    <name type="scientific">Vagococcus allomyrinae</name>
    <dbReference type="NCBI Taxonomy" id="2794353"/>
    <lineage>
        <taxon>Bacteria</taxon>
        <taxon>Bacillati</taxon>
        <taxon>Bacillota</taxon>
        <taxon>Bacilli</taxon>
        <taxon>Lactobacillales</taxon>
        <taxon>Enterococcaceae</taxon>
        <taxon>Vagococcus</taxon>
    </lineage>
</organism>
<dbReference type="GO" id="GO:0004106">
    <property type="term" value="F:chorismate mutase activity"/>
    <property type="evidence" value="ECO:0007669"/>
    <property type="project" value="UniProtKB-EC"/>
</dbReference>
<dbReference type="PANTHER" id="PTHR38041:SF1">
    <property type="entry name" value="CHORISMATE MUTASE"/>
    <property type="match status" value="1"/>
</dbReference>
<dbReference type="PANTHER" id="PTHR38041">
    <property type="entry name" value="CHORISMATE MUTASE"/>
    <property type="match status" value="1"/>
</dbReference>
<reference evidence="3" key="1">
    <citation type="submission" date="2020-12" db="EMBL/GenBank/DDBJ databases">
        <title>Vagococcus allomyrinae sp. nov. and Enterococcus lavae sp. nov., isolated from the larvae of Allomyrina dichotoma.</title>
        <authorList>
            <person name="Lee S.D."/>
        </authorList>
    </citation>
    <scope>NUCLEOTIDE SEQUENCE</scope>
    <source>
        <strain evidence="3">BWB3-3</strain>
    </source>
</reference>
<dbReference type="InterPro" id="IPR036263">
    <property type="entry name" value="Chorismate_II_sf"/>
</dbReference>
<proteinExistence type="predicted"/>
<dbReference type="Proteomes" id="UP000674938">
    <property type="component" value="Unassembled WGS sequence"/>
</dbReference>
<dbReference type="NCBIfam" id="TIGR01805">
    <property type="entry name" value="CM_mono_grmpos"/>
    <property type="match status" value="1"/>
</dbReference>
<dbReference type="Gene3D" id="1.20.59.10">
    <property type="entry name" value="Chorismate mutase"/>
    <property type="match status" value="1"/>
</dbReference>
<dbReference type="EMBL" id="JAEEGA010000021">
    <property type="protein sequence ID" value="MBP1044047.1"/>
    <property type="molecule type" value="Genomic_DNA"/>
</dbReference>
<evidence type="ECO:0000313" key="3">
    <source>
        <dbReference type="EMBL" id="MBP1044047.1"/>
    </source>
</evidence>
<accession>A0A940P9Z6</accession>
<dbReference type="RefSeq" id="WP_209532125.1">
    <property type="nucleotide sequence ID" value="NZ_JAEEGA010000021.1"/>
</dbReference>
<dbReference type="GO" id="GO:0046417">
    <property type="term" value="P:chorismate metabolic process"/>
    <property type="evidence" value="ECO:0007669"/>
    <property type="project" value="InterPro"/>
</dbReference>
<name>A0A940P9Z6_9ENTE</name>
<feature type="domain" description="Chorismate mutase" evidence="2">
    <location>
        <begin position="1"/>
        <end position="86"/>
    </location>
</feature>
<dbReference type="PROSITE" id="PS51168">
    <property type="entry name" value="CHORISMATE_MUT_2"/>
    <property type="match status" value="1"/>
</dbReference>
<gene>
    <name evidence="3" type="ORF">I6N95_23845</name>
</gene>
<dbReference type="SMART" id="SM00830">
    <property type="entry name" value="CM_2"/>
    <property type="match status" value="1"/>
</dbReference>
<dbReference type="InterPro" id="IPR002701">
    <property type="entry name" value="CM_II_prokaryot"/>
</dbReference>
<dbReference type="InterPro" id="IPR051331">
    <property type="entry name" value="Chorismate_mutase-related"/>
</dbReference>
<evidence type="ECO:0000256" key="1">
    <source>
        <dbReference type="ARBA" id="ARBA00023235"/>
    </source>
</evidence>
<evidence type="ECO:0000259" key="2">
    <source>
        <dbReference type="PROSITE" id="PS51168"/>
    </source>
</evidence>
<dbReference type="AlphaFoldDB" id="A0A940P9Z6"/>
<dbReference type="EC" id="5.4.99.5" evidence="3"/>
<dbReference type="SUPFAM" id="SSF48600">
    <property type="entry name" value="Chorismate mutase II"/>
    <property type="match status" value="1"/>
</dbReference>
<evidence type="ECO:0000313" key="4">
    <source>
        <dbReference type="Proteomes" id="UP000674938"/>
    </source>
</evidence>